<evidence type="ECO:0000256" key="5">
    <source>
        <dbReference type="ARBA" id="ARBA00023288"/>
    </source>
</evidence>
<dbReference type="SUPFAM" id="SSF47473">
    <property type="entry name" value="EF-hand"/>
    <property type="match status" value="2"/>
</dbReference>
<feature type="compositionally biased region" description="Polar residues" evidence="6">
    <location>
        <begin position="643"/>
        <end position="654"/>
    </location>
</feature>
<proteinExistence type="inferred from homology"/>
<feature type="compositionally biased region" description="Basic and acidic residues" evidence="6">
    <location>
        <begin position="409"/>
        <end position="424"/>
    </location>
</feature>
<evidence type="ECO:0000313" key="8">
    <source>
        <dbReference type="EMBL" id="KAL3758143.1"/>
    </source>
</evidence>
<dbReference type="InterPro" id="IPR028846">
    <property type="entry name" value="Recoverin"/>
</dbReference>
<evidence type="ECO:0000256" key="2">
    <source>
        <dbReference type="ARBA" id="ARBA00022707"/>
    </source>
</evidence>
<keyword evidence="4" id="KW-0677">Repeat</keyword>
<feature type="compositionally biased region" description="Low complexity" evidence="6">
    <location>
        <begin position="1413"/>
        <end position="1434"/>
    </location>
</feature>
<feature type="compositionally biased region" description="Basic and acidic residues" evidence="6">
    <location>
        <begin position="265"/>
        <end position="279"/>
    </location>
</feature>
<evidence type="ECO:0000256" key="4">
    <source>
        <dbReference type="ARBA" id="ARBA00022737"/>
    </source>
</evidence>
<feature type="region of interest" description="Disordered" evidence="6">
    <location>
        <begin position="564"/>
        <end position="590"/>
    </location>
</feature>
<feature type="compositionally biased region" description="Polar residues" evidence="6">
    <location>
        <begin position="242"/>
        <end position="262"/>
    </location>
</feature>
<feature type="region of interest" description="Disordered" evidence="6">
    <location>
        <begin position="1"/>
        <end position="119"/>
    </location>
</feature>
<evidence type="ECO:0000256" key="6">
    <source>
        <dbReference type="SAM" id="MobiDB-lite"/>
    </source>
</evidence>
<comment type="caution">
    <text evidence="8">The sequence shown here is derived from an EMBL/GenBank/DDBJ whole genome shotgun (WGS) entry which is preliminary data.</text>
</comment>
<feature type="region of interest" description="Disordered" evidence="6">
    <location>
        <begin position="643"/>
        <end position="683"/>
    </location>
</feature>
<dbReference type="PROSITE" id="PS50222">
    <property type="entry name" value="EF_HAND_2"/>
    <property type="match status" value="1"/>
</dbReference>
<dbReference type="InterPro" id="IPR002048">
    <property type="entry name" value="EF_hand_dom"/>
</dbReference>
<feature type="domain" description="EF-hand" evidence="7">
    <location>
        <begin position="1659"/>
        <end position="1694"/>
    </location>
</feature>
<feature type="region of interest" description="Disordered" evidence="6">
    <location>
        <begin position="379"/>
        <end position="481"/>
    </location>
</feature>
<feature type="region of interest" description="Disordered" evidence="6">
    <location>
        <begin position="861"/>
        <end position="882"/>
    </location>
</feature>
<feature type="compositionally biased region" description="Polar residues" evidence="6">
    <location>
        <begin position="797"/>
        <end position="806"/>
    </location>
</feature>
<gene>
    <name evidence="8" type="ORF">ACHAWU_004224</name>
</gene>
<feature type="compositionally biased region" description="Basic and acidic residues" evidence="6">
    <location>
        <begin position="84"/>
        <end position="107"/>
    </location>
</feature>
<dbReference type="GO" id="GO:0046872">
    <property type="term" value="F:metal ion binding"/>
    <property type="evidence" value="ECO:0007669"/>
    <property type="project" value="UniProtKB-KW"/>
</dbReference>
<protein>
    <recommendedName>
        <fullName evidence="7">EF-hand domain-containing protein</fullName>
    </recommendedName>
</protein>
<dbReference type="Proteomes" id="UP001530293">
    <property type="component" value="Unassembled WGS sequence"/>
</dbReference>
<feature type="compositionally biased region" description="Polar residues" evidence="6">
    <location>
        <begin position="339"/>
        <end position="352"/>
    </location>
</feature>
<keyword evidence="9" id="KW-1185">Reference proteome</keyword>
<feature type="compositionally biased region" description="Low complexity" evidence="6">
    <location>
        <begin position="21"/>
        <end position="75"/>
    </location>
</feature>
<reference evidence="8 9" key="1">
    <citation type="submission" date="2024-10" db="EMBL/GenBank/DDBJ databases">
        <title>Updated reference genomes for cyclostephanoid diatoms.</title>
        <authorList>
            <person name="Roberts W.R."/>
            <person name="Alverson A.J."/>
        </authorList>
    </citation>
    <scope>NUCLEOTIDE SEQUENCE [LARGE SCALE GENOMIC DNA]</scope>
    <source>
        <strain evidence="8 9">AJA232-27</strain>
    </source>
</reference>
<organism evidence="8 9">
    <name type="scientific">Discostella pseudostelligera</name>
    <dbReference type="NCBI Taxonomy" id="259834"/>
    <lineage>
        <taxon>Eukaryota</taxon>
        <taxon>Sar</taxon>
        <taxon>Stramenopiles</taxon>
        <taxon>Ochrophyta</taxon>
        <taxon>Bacillariophyta</taxon>
        <taxon>Coscinodiscophyceae</taxon>
        <taxon>Thalassiosirophycidae</taxon>
        <taxon>Stephanodiscales</taxon>
        <taxon>Stephanodiscaceae</taxon>
        <taxon>Discostella</taxon>
    </lineage>
</organism>
<feature type="compositionally biased region" description="Gly residues" evidence="6">
    <location>
        <begin position="11"/>
        <end position="20"/>
    </location>
</feature>
<evidence type="ECO:0000256" key="3">
    <source>
        <dbReference type="ARBA" id="ARBA00022723"/>
    </source>
</evidence>
<dbReference type="Gene3D" id="1.10.238.10">
    <property type="entry name" value="EF-hand"/>
    <property type="match status" value="3"/>
</dbReference>
<keyword evidence="2" id="KW-0519">Myristate</keyword>
<comment type="similarity">
    <text evidence="1">Belongs to the recoverin family.</text>
</comment>
<feature type="compositionally biased region" description="Low complexity" evidence="6">
    <location>
        <begin position="287"/>
        <end position="305"/>
    </location>
</feature>
<accession>A0ABD3M335</accession>
<feature type="region of interest" description="Disordered" evidence="6">
    <location>
        <begin position="143"/>
        <end position="163"/>
    </location>
</feature>
<evidence type="ECO:0000313" key="9">
    <source>
        <dbReference type="Proteomes" id="UP001530293"/>
    </source>
</evidence>
<evidence type="ECO:0000259" key="7">
    <source>
        <dbReference type="PROSITE" id="PS50222"/>
    </source>
</evidence>
<feature type="region of interest" description="Disordered" evidence="6">
    <location>
        <begin position="1408"/>
        <end position="1443"/>
    </location>
</feature>
<feature type="compositionally biased region" description="Polar residues" evidence="6">
    <location>
        <begin position="387"/>
        <end position="398"/>
    </location>
</feature>
<keyword evidence="5" id="KW-0449">Lipoprotein</keyword>
<name>A0ABD3M335_9STRA</name>
<sequence>MTRSSSKLSTSGGGDIGIGTGSSSPRITRTTRRSLAAAAASASSTTSSTSSSPTITTTATATTTPATAVEAAASPMPVPVKGENNSEIKAESTTTHDDNNSSSKNDRILAPSSSCSDMKISELTIGSSSTTNDIIIGAGANESSSEMLVKVEEPAEESTPTTTAAAATTAISSAAEATTVMNSNDNDEDVAIKVEEMDIEQHLPMNDDNDNEGGIIGESKAANSSFSNNTMEVDLPSPPLENDQSGGDNSDRITTTTSSQGGETILRHDDENAPTIKEENSDDSNMAEEANSSAATATAFAPTSNGTMASEPMHDDVASAKNNANGIAAANDIDENNHTESNADSSSPSFSMTLAIGPADTQRVFHASKAFNIEIQKLQNVNNNNNAGSSEDNAVTATEDSRATVANTEKMEPTKRKLDSEKKKPAIVHSPPSRTEEVLKKPSTPSASTTSSSSGAAATTTPHPEKLPPPASSSQPPPHAQTAILSDQLPQQQPPPLQPQQPQSILNLLLPAAKNTNDELIKSFLSQLERHNKSVVEQQISLLFFLDADKSTKLLAAFEVLSNTADGDGDSKESAGGSEDTTSSSSSSSSSKLVARKGLIQLFQSFLTSISTCVHGGGAGGGNGEKKDGGTVTFQEDKTTTAIGSRAPTPTVQNTSPTISTTTSGGGGGDSVSQRGDWKSSDRTQREIMEVATFAADNLIEYAKKDGGDNEAEGVSFDMFGKWYNSGGFSRVPWLELLDLSKWDYKGNGGGGGSNTSIYNNSGGASSAVYPSQEATSSSSSSSKRAKLHNSEPFTPGVSSSTMKEPIGSPTSFFASAAMLEATPRPLPSQPTTNSTDQDQEVVQSFSAMFGDMDESRTVVSFDFSGSTPSSNKNAPPRSSSSFHIDITEENLVMLRNLVRRTGLASMTPQYVESLMLKHARIERHKYGETTYVISRSQFGKFIREVVPKESSKHFDSTEIENFSNYFTNFFTCFDYSWSDLKRDEVNAKELMVGFTFLFAGNKSLKLAAAFEMLDADKAGYLTQRGLMQYLRSYLTMLAGISLLSANKTTTTQIRKNLMSSKRDDAFLAVENGAKWTMSHFMRAFEQEMHSQPRNSTRSNAVTFEDFAKWYTEGGYAVAPWLELLDLQKFLSLIGESSSCKYPPDSNDQSLAEVLFTFPLAKSRSLVVLRDDAHYVRSVVNELGLLSLTSEDIWSILFNDVANSLAKEGRETAGSTKSMRMQVDQMTFVHCMMRILSGTGKIKQHSSQWPDFSPEETLKNFYLSFDLADTKRVPLNELMCGLTLLCGGKKSNKLVFAFGLCCGDDSSKGGKKKTYMTHDDFFYFFRSFLIVMFSCCNQSLSLSADAVTQYISDTAKLVADDVTSYWKAKQVEKIKFENFSEWYNEGGFETAPWLELLDLNKWVLADQAAGTSQQREQQPNQQKQPPEQQAAAPPTAFHSNPHSQALTPATEAIKDLLATPKIKANGFSPYNADCPPAPDDDHLFDLDIVDAEEDAMDLFLQQESAAQGHVENVSYIDPAIAPTPSNAPDAQNALKFNLLTHDEFGGYTISIGPDKVQLLNRIVTETGLVQCEAPTICRFILYDNKSRRHPTQSRKTFQAAMKRVFDHTFKKLSTPMSKSSQAELSRFTDTLFDAFDRLKLGKINAVALACGFTVLCGGRKSDKLEHVFELFDEDKDSLVSRQDITKFIQSFLVMLMSVSSSFTQIHGSACCDDSDTLSRAIDAGSEWATSQVFDALQPKNGTICFDDFADWYTKGGYQSMPWLELLDLRKWVLSS</sequence>
<evidence type="ECO:0000256" key="1">
    <source>
        <dbReference type="ARBA" id="ARBA00006049"/>
    </source>
</evidence>
<dbReference type="InterPro" id="IPR011992">
    <property type="entry name" value="EF-hand-dom_pair"/>
</dbReference>
<feature type="compositionally biased region" description="Polar residues" evidence="6">
    <location>
        <begin position="221"/>
        <end position="231"/>
    </location>
</feature>
<feature type="compositionally biased region" description="Low complexity" evidence="6">
    <location>
        <begin position="442"/>
        <end position="462"/>
    </location>
</feature>
<feature type="compositionally biased region" description="Polar residues" evidence="6">
    <location>
        <begin position="864"/>
        <end position="882"/>
    </location>
</feature>
<keyword evidence="3" id="KW-0479">Metal-binding</keyword>
<dbReference type="EMBL" id="JALLBG020000240">
    <property type="protein sequence ID" value="KAL3758143.1"/>
    <property type="molecule type" value="Genomic_DNA"/>
</dbReference>
<dbReference type="PANTHER" id="PTHR23055:SF178">
    <property type="entry name" value="NEUROCALCIN HOMOLOG"/>
    <property type="match status" value="1"/>
</dbReference>
<dbReference type="PANTHER" id="PTHR23055">
    <property type="entry name" value="CALCIUM BINDING PROTEINS"/>
    <property type="match status" value="1"/>
</dbReference>
<feature type="region of interest" description="Disordered" evidence="6">
    <location>
        <begin position="764"/>
        <end position="806"/>
    </location>
</feature>
<feature type="region of interest" description="Disordered" evidence="6">
    <location>
        <begin position="202"/>
        <end position="354"/>
    </location>
</feature>
<feature type="compositionally biased region" description="Pro residues" evidence="6">
    <location>
        <begin position="467"/>
        <end position="479"/>
    </location>
</feature>
<feature type="compositionally biased region" description="Low complexity" evidence="6">
    <location>
        <begin position="319"/>
        <end position="331"/>
    </location>
</feature>